<dbReference type="PANTHER" id="PTHR33453:SF9">
    <property type="entry name" value="ALBUMIN B-32"/>
    <property type="match status" value="1"/>
</dbReference>
<dbReference type="InterPro" id="IPR016138">
    <property type="entry name" value="Ribosome_inactivat_prot_sub1"/>
</dbReference>
<protein>
    <recommendedName>
        <fullName evidence="3 8">rRNA N-glycosylase</fullName>
        <ecNumber evidence="3 8">3.2.2.22</ecNumber>
    </recommendedName>
</protein>
<evidence type="ECO:0000256" key="4">
    <source>
        <dbReference type="ARBA" id="ARBA00022656"/>
    </source>
</evidence>
<keyword evidence="7 8" id="KW-0652">Protein synthesis inhibitor</keyword>
<evidence type="ECO:0000256" key="3">
    <source>
        <dbReference type="ARBA" id="ARBA00012001"/>
    </source>
</evidence>
<dbReference type="InterPro" id="IPR001574">
    <property type="entry name" value="Ribosome_inactivat_prot"/>
</dbReference>
<dbReference type="SMR" id="A0A7J7G174"/>
<dbReference type="InterPro" id="IPR036041">
    <property type="entry name" value="Ribosome-inact_prot_sf"/>
</dbReference>
<evidence type="ECO:0000256" key="8">
    <source>
        <dbReference type="RuleBase" id="RU004915"/>
    </source>
</evidence>
<name>A0A7J7G174_CAMSI</name>
<dbReference type="EMBL" id="JACBKZ010000014">
    <property type="protein sequence ID" value="KAF5932976.1"/>
    <property type="molecule type" value="Genomic_DNA"/>
</dbReference>
<evidence type="ECO:0000256" key="7">
    <source>
        <dbReference type="ARBA" id="ARBA00023193"/>
    </source>
</evidence>
<dbReference type="Pfam" id="PF00161">
    <property type="entry name" value="RIP"/>
    <property type="match status" value="1"/>
</dbReference>
<dbReference type="SUPFAM" id="SSF56371">
    <property type="entry name" value="Ribosome inactivating proteins (RIP)"/>
    <property type="match status" value="1"/>
</dbReference>
<keyword evidence="5 8" id="KW-0378">Hydrolase</keyword>
<accession>A0A7J7G174</accession>
<evidence type="ECO:0000313" key="9">
    <source>
        <dbReference type="EMBL" id="KAF5932976.1"/>
    </source>
</evidence>
<reference evidence="9 10" key="2">
    <citation type="submission" date="2020-07" db="EMBL/GenBank/DDBJ databases">
        <title>Genome assembly of wild tea tree DASZ reveals pedigree and selection history of tea varieties.</title>
        <authorList>
            <person name="Zhang W."/>
        </authorList>
    </citation>
    <scope>NUCLEOTIDE SEQUENCE [LARGE SCALE GENOMIC DNA]</scope>
    <source>
        <strain evidence="10">cv. G240</strain>
        <tissue evidence="9">Leaf</tissue>
    </source>
</reference>
<dbReference type="GO" id="GO:0017148">
    <property type="term" value="P:negative regulation of translation"/>
    <property type="evidence" value="ECO:0007669"/>
    <property type="project" value="UniProtKB-KW"/>
</dbReference>
<dbReference type="GO" id="GO:0090729">
    <property type="term" value="F:toxin activity"/>
    <property type="evidence" value="ECO:0007669"/>
    <property type="project" value="UniProtKB-KW"/>
</dbReference>
<organism evidence="9 10">
    <name type="scientific">Camellia sinensis</name>
    <name type="common">Tea plant</name>
    <name type="synonym">Thea sinensis</name>
    <dbReference type="NCBI Taxonomy" id="4442"/>
    <lineage>
        <taxon>Eukaryota</taxon>
        <taxon>Viridiplantae</taxon>
        <taxon>Streptophyta</taxon>
        <taxon>Embryophyta</taxon>
        <taxon>Tracheophyta</taxon>
        <taxon>Spermatophyta</taxon>
        <taxon>Magnoliopsida</taxon>
        <taxon>eudicotyledons</taxon>
        <taxon>Gunneridae</taxon>
        <taxon>Pentapetalae</taxon>
        <taxon>asterids</taxon>
        <taxon>Ericales</taxon>
        <taxon>Theaceae</taxon>
        <taxon>Camellia</taxon>
    </lineage>
</organism>
<gene>
    <name evidence="9" type="ORF">HYC85_029147</name>
</gene>
<comment type="catalytic activity">
    <reaction evidence="1 8">
        <text>Endohydrolysis of the N-glycosidic bond at one specific adenosine on the 28S rRNA.</text>
        <dbReference type="EC" id="3.2.2.22"/>
    </reaction>
</comment>
<evidence type="ECO:0000256" key="5">
    <source>
        <dbReference type="ARBA" id="ARBA00022801"/>
    </source>
</evidence>
<evidence type="ECO:0000313" key="10">
    <source>
        <dbReference type="Proteomes" id="UP000593564"/>
    </source>
</evidence>
<dbReference type="PRINTS" id="PR00396">
    <property type="entry name" value="SHIGARICIN"/>
</dbReference>
<sequence>MAEFTNEFNVERGSGAYRDFIEDLRVELGETFSHNIPVLPAQQNPPTRWFNIILQTNNHWIRLRIRRDNLYLGAYQLHNYEWLEFGRTSPTPPHLILGSTFLGYDGGYNALERLFGQGMNNIALGSPALTNVVDELATSTISYAYRMRSLIIVIQMICESITFTRISDLLAATFRSSSSSPTLD</sequence>
<dbReference type="EC" id="3.2.2.22" evidence="3 8"/>
<proteinExistence type="inferred from homology"/>
<dbReference type="GO" id="GO:0006952">
    <property type="term" value="P:defense response"/>
    <property type="evidence" value="ECO:0007669"/>
    <property type="project" value="UniProtKB-KW"/>
</dbReference>
<reference evidence="10" key="1">
    <citation type="journal article" date="2020" name="Nat. Commun.">
        <title>Genome assembly of wild tea tree DASZ reveals pedigree and selection history of tea varieties.</title>
        <authorList>
            <person name="Zhang W."/>
            <person name="Zhang Y."/>
            <person name="Qiu H."/>
            <person name="Guo Y."/>
            <person name="Wan H."/>
            <person name="Zhang X."/>
            <person name="Scossa F."/>
            <person name="Alseekh S."/>
            <person name="Zhang Q."/>
            <person name="Wang P."/>
            <person name="Xu L."/>
            <person name="Schmidt M.H."/>
            <person name="Jia X."/>
            <person name="Li D."/>
            <person name="Zhu A."/>
            <person name="Guo F."/>
            <person name="Chen W."/>
            <person name="Ni D."/>
            <person name="Usadel B."/>
            <person name="Fernie A.R."/>
            <person name="Wen W."/>
        </authorList>
    </citation>
    <scope>NUCLEOTIDE SEQUENCE [LARGE SCALE GENOMIC DNA]</scope>
    <source>
        <strain evidence="10">cv. G240</strain>
    </source>
</reference>
<dbReference type="Proteomes" id="UP000593564">
    <property type="component" value="Unassembled WGS sequence"/>
</dbReference>
<comment type="similarity">
    <text evidence="2">Belongs to the ribosome-inactivating protein family. Type 1 RIP subfamily.</text>
</comment>
<evidence type="ECO:0000256" key="1">
    <source>
        <dbReference type="ARBA" id="ARBA00000237"/>
    </source>
</evidence>
<dbReference type="PANTHER" id="PTHR33453">
    <property type="match status" value="1"/>
</dbReference>
<evidence type="ECO:0000256" key="6">
    <source>
        <dbReference type="ARBA" id="ARBA00022821"/>
    </source>
</evidence>
<dbReference type="InterPro" id="IPR017989">
    <property type="entry name" value="Ribosome_inactivat_1/2"/>
</dbReference>
<dbReference type="AlphaFoldDB" id="A0A7J7G174"/>
<evidence type="ECO:0000256" key="2">
    <source>
        <dbReference type="ARBA" id="ARBA00008544"/>
    </source>
</evidence>
<dbReference type="GO" id="GO:0030598">
    <property type="term" value="F:rRNA N-glycosylase activity"/>
    <property type="evidence" value="ECO:0007669"/>
    <property type="project" value="UniProtKB-EC"/>
</dbReference>
<keyword evidence="10" id="KW-1185">Reference proteome</keyword>
<dbReference type="Gene3D" id="3.40.420.10">
    <property type="entry name" value="Ricin (A subunit), domain 1"/>
    <property type="match status" value="1"/>
</dbReference>
<keyword evidence="6 8" id="KW-0611">Plant defense</keyword>
<keyword evidence="4 8" id="KW-0800">Toxin</keyword>
<comment type="caution">
    <text evidence="9">The sequence shown here is derived from an EMBL/GenBank/DDBJ whole genome shotgun (WGS) entry which is preliminary data.</text>
</comment>